<evidence type="ECO:0000256" key="1">
    <source>
        <dbReference type="SAM" id="MobiDB-lite"/>
    </source>
</evidence>
<reference evidence="2" key="1">
    <citation type="submission" date="2019-07" db="EMBL/GenBank/DDBJ databases">
        <authorList>
            <person name="Palmer J.M."/>
        </authorList>
    </citation>
    <scope>NUCLEOTIDE SEQUENCE</scope>
    <source>
        <strain evidence="2">PC9</strain>
    </source>
</reference>
<comment type="caution">
    <text evidence="2">The sequence shown here is derived from an EMBL/GenBank/DDBJ whole genome shotgun (WGS) entry which is preliminary data.</text>
</comment>
<sequence length="142" mass="15983">MLYTSYGTPISYETAATRYEVGVSAAQYTSFPSSRTRVEDHTAWTPEMGTAFITPFDPPEVRALKYGADPFATGTLSRPDSFYLRDSEFIREALGQGKAKKATPSPKRKQSFRRLLKNAIKQSCREIMKDLKEKRRGTSQSA</sequence>
<dbReference type="OrthoDB" id="3080310at2759"/>
<proteinExistence type="predicted"/>
<gene>
    <name evidence="2" type="ORF">PC9H_003901</name>
</gene>
<dbReference type="Proteomes" id="UP000623687">
    <property type="component" value="Unassembled WGS sequence"/>
</dbReference>
<feature type="compositionally biased region" description="Basic residues" evidence="1">
    <location>
        <begin position="98"/>
        <end position="113"/>
    </location>
</feature>
<evidence type="ECO:0000313" key="2">
    <source>
        <dbReference type="EMBL" id="KAF7437067.1"/>
    </source>
</evidence>
<accession>A0A8H7A1U2</accession>
<name>A0A8H7A1U2_PLEOS</name>
<dbReference type="EMBL" id="JACETU010000002">
    <property type="protein sequence ID" value="KAF7437067.1"/>
    <property type="molecule type" value="Genomic_DNA"/>
</dbReference>
<dbReference type="RefSeq" id="XP_036634966.1">
    <property type="nucleotide sequence ID" value="XM_036773493.1"/>
</dbReference>
<keyword evidence="3" id="KW-1185">Reference proteome</keyword>
<feature type="region of interest" description="Disordered" evidence="1">
    <location>
        <begin position="94"/>
        <end position="113"/>
    </location>
</feature>
<dbReference type="VEuPathDB" id="FungiDB:PC9H_003901"/>
<organism evidence="2 3">
    <name type="scientific">Pleurotus ostreatus</name>
    <name type="common">Oyster mushroom</name>
    <name type="synonym">White-rot fungus</name>
    <dbReference type="NCBI Taxonomy" id="5322"/>
    <lineage>
        <taxon>Eukaryota</taxon>
        <taxon>Fungi</taxon>
        <taxon>Dikarya</taxon>
        <taxon>Basidiomycota</taxon>
        <taxon>Agaricomycotina</taxon>
        <taxon>Agaricomycetes</taxon>
        <taxon>Agaricomycetidae</taxon>
        <taxon>Agaricales</taxon>
        <taxon>Pleurotineae</taxon>
        <taxon>Pleurotaceae</taxon>
        <taxon>Pleurotus</taxon>
    </lineage>
</organism>
<evidence type="ECO:0000313" key="3">
    <source>
        <dbReference type="Proteomes" id="UP000623687"/>
    </source>
</evidence>
<protein>
    <submittedName>
        <fullName evidence="2">Uncharacterized protein</fullName>
    </submittedName>
</protein>
<dbReference type="GeneID" id="59373719"/>
<dbReference type="AlphaFoldDB" id="A0A8H7A1U2"/>